<evidence type="ECO:0000313" key="11">
    <source>
        <dbReference type="Proteomes" id="UP000261600"/>
    </source>
</evidence>
<evidence type="ECO:0000256" key="8">
    <source>
        <dbReference type="ARBA" id="ARBA00047656"/>
    </source>
</evidence>
<dbReference type="STRING" id="43700.ENSMALP00000018568"/>
<accession>A0A3Q3JGH8</accession>
<reference evidence="10" key="1">
    <citation type="submission" date="2025-08" db="UniProtKB">
        <authorList>
            <consortium name="Ensembl"/>
        </authorList>
    </citation>
    <scope>IDENTIFICATION</scope>
</reference>
<dbReference type="RefSeq" id="XP_020458157.1">
    <property type="nucleotide sequence ID" value="XM_020602501.1"/>
</dbReference>
<dbReference type="CDD" id="cd01673">
    <property type="entry name" value="dNK"/>
    <property type="match status" value="1"/>
</dbReference>
<dbReference type="EC" id="2.7.1.113" evidence="7"/>
<evidence type="ECO:0000256" key="1">
    <source>
        <dbReference type="ARBA" id="ARBA00007420"/>
    </source>
</evidence>
<dbReference type="GO" id="GO:0004138">
    <property type="term" value="F:deoxyguanosine kinase activity"/>
    <property type="evidence" value="ECO:0007669"/>
    <property type="project" value="UniProtKB-EC"/>
</dbReference>
<dbReference type="GO" id="GO:0005739">
    <property type="term" value="C:mitochondrion"/>
    <property type="evidence" value="ECO:0007669"/>
    <property type="project" value="TreeGrafter"/>
</dbReference>
<dbReference type="KEGG" id="malb:109961577"/>
<dbReference type="InterPro" id="IPR027417">
    <property type="entry name" value="P-loop_NTPase"/>
</dbReference>
<dbReference type="Pfam" id="PF01712">
    <property type="entry name" value="dNK"/>
    <property type="match status" value="1"/>
</dbReference>
<dbReference type="SUPFAM" id="SSF52540">
    <property type="entry name" value="P-loop containing nucleoside triphosphate hydrolases"/>
    <property type="match status" value="1"/>
</dbReference>
<dbReference type="Gene3D" id="3.40.50.300">
    <property type="entry name" value="P-loop containing nucleotide triphosphate hydrolases"/>
    <property type="match status" value="1"/>
</dbReference>
<protein>
    <recommendedName>
        <fullName evidence="7">deoxyguanosine kinase</fullName>
        <ecNumber evidence="7">2.7.1.113</ecNumber>
    </recommendedName>
</protein>
<comment type="subunit">
    <text evidence="2">Homodimer.</text>
</comment>
<proteinExistence type="inferred from homology"/>
<keyword evidence="3" id="KW-0808">Transferase</keyword>
<feature type="domain" description="Deoxynucleoside kinase" evidence="9">
    <location>
        <begin position="103"/>
        <end position="337"/>
    </location>
</feature>
<evidence type="ECO:0000259" key="9">
    <source>
        <dbReference type="Pfam" id="PF01712"/>
    </source>
</evidence>
<evidence type="ECO:0000256" key="2">
    <source>
        <dbReference type="ARBA" id="ARBA00011738"/>
    </source>
</evidence>
<keyword evidence="4" id="KW-0547">Nucleotide-binding</keyword>
<keyword evidence="5" id="KW-0418">Kinase</keyword>
<dbReference type="PANTHER" id="PTHR10513:SF8">
    <property type="entry name" value="DEOXYGUANOSINE KINASE, MITOCHONDRIAL"/>
    <property type="match status" value="1"/>
</dbReference>
<comment type="similarity">
    <text evidence="1">Belongs to the DCK/DGK family.</text>
</comment>
<organism evidence="10 11">
    <name type="scientific">Monopterus albus</name>
    <name type="common">Swamp eel</name>
    <dbReference type="NCBI Taxonomy" id="43700"/>
    <lineage>
        <taxon>Eukaryota</taxon>
        <taxon>Metazoa</taxon>
        <taxon>Chordata</taxon>
        <taxon>Craniata</taxon>
        <taxon>Vertebrata</taxon>
        <taxon>Euteleostomi</taxon>
        <taxon>Actinopterygii</taxon>
        <taxon>Neopterygii</taxon>
        <taxon>Teleostei</taxon>
        <taxon>Neoteleostei</taxon>
        <taxon>Acanthomorphata</taxon>
        <taxon>Anabantaria</taxon>
        <taxon>Synbranchiformes</taxon>
        <taxon>Synbranchidae</taxon>
        <taxon>Monopterus</taxon>
    </lineage>
</organism>
<dbReference type="PANTHER" id="PTHR10513">
    <property type="entry name" value="DEOXYNUCLEOSIDE KINASE"/>
    <property type="match status" value="1"/>
</dbReference>
<dbReference type="GeneID" id="109961577"/>
<reference evidence="10" key="2">
    <citation type="submission" date="2025-09" db="UniProtKB">
        <authorList>
            <consortium name="Ensembl"/>
        </authorList>
    </citation>
    <scope>IDENTIFICATION</scope>
</reference>
<name>A0A3Q3JGH8_MONAL</name>
<sequence length="341" mass="39004">MQINVRNLVKVHIPARMSVVFRCVLFSRLSTFKRITGLTQVIRLGHIAPLPQRKTPGSSTVITRAANSVITMARRVDKISSCCPRCLSSKASAQDGKARVKRVSIEGNIAVGKSTFARLLQSACPDWEVMAEPVSKWQNIESGTSRGTDASSQTVSNLLQMMYQDPLRWSYTFQTYSCMSRLRTQLQPPPARLLNSEGSPVQVYERSVYSDRYIFALNMFELGCINSTEWAVYQDWHSLLVEQFGHQVELEGIIYLSAPPKKCMERLEQRGRPEEKGVKLDYLEKLHIQHERWLIKKSTEIHFEKLKQIPVLQLDAGVEFQTDREVQEQFITMVKNFFSAL</sequence>
<keyword evidence="6" id="KW-0067">ATP-binding</keyword>
<evidence type="ECO:0000256" key="3">
    <source>
        <dbReference type="ARBA" id="ARBA00022679"/>
    </source>
</evidence>
<comment type="catalytic activity">
    <reaction evidence="8">
        <text>2'-deoxyguanosine + ATP = dGMP + ADP + H(+)</text>
        <dbReference type="Rhea" id="RHEA:19201"/>
        <dbReference type="ChEBI" id="CHEBI:15378"/>
        <dbReference type="ChEBI" id="CHEBI:17172"/>
        <dbReference type="ChEBI" id="CHEBI:30616"/>
        <dbReference type="ChEBI" id="CHEBI:57673"/>
        <dbReference type="ChEBI" id="CHEBI:456216"/>
        <dbReference type="EC" id="2.7.1.113"/>
    </reaction>
</comment>
<dbReference type="CTD" id="1716"/>
<evidence type="ECO:0000256" key="4">
    <source>
        <dbReference type="ARBA" id="ARBA00022741"/>
    </source>
</evidence>
<evidence type="ECO:0000256" key="5">
    <source>
        <dbReference type="ARBA" id="ARBA00022777"/>
    </source>
</evidence>
<dbReference type="OrthoDB" id="567086at2759"/>
<evidence type="ECO:0000313" key="10">
    <source>
        <dbReference type="Ensembl" id="ENSMALP00000018568.1"/>
    </source>
</evidence>
<dbReference type="Proteomes" id="UP000261600">
    <property type="component" value="Unplaced"/>
</dbReference>
<dbReference type="FunFam" id="3.40.50.300:FF:000461">
    <property type="entry name" value="Deoxycytidine kinase"/>
    <property type="match status" value="1"/>
</dbReference>
<dbReference type="AlphaFoldDB" id="A0A3Q3JGH8"/>
<evidence type="ECO:0000256" key="6">
    <source>
        <dbReference type="ARBA" id="ARBA00022840"/>
    </source>
</evidence>
<keyword evidence="11" id="KW-1185">Reference proteome</keyword>
<dbReference type="InterPro" id="IPR031314">
    <property type="entry name" value="DNK_dom"/>
</dbReference>
<dbReference type="InterPro" id="IPR050566">
    <property type="entry name" value="Deoxyribonucleoside_kinase"/>
</dbReference>
<evidence type="ECO:0000256" key="7">
    <source>
        <dbReference type="ARBA" id="ARBA00039043"/>
    </source>
</evidence>
<dbReference type="Ensembl" id="ENSMALT00000018928.1">
    <property type="protein sequence ID" value="ENSMALP00000018568.1"/>
    <property type="gene ID" value="ENSMALG00000012950.1"/>
</dbReference>
<dbReference type="GO" id="GO:0005524">
    <property type="term" value="F:ATP binding"/>
    <property type="evidence" value="ECO:0007669"/>
    <property type="project" value="UniProtKB-KW"/>
</dbReference>